<feature type="domain" description="Carrier" evidence="1">
    <location>
        <begin position="1056"/>
        <end position="1133"/>
    </location>
</feature>
<dbReference type="FunFam" id="3.40.50.980:FF:000001">
    <property type="entry name" value="Non-ribosomal peptide synthetase"/>
    <property type="match status" value="1"/>
</dbReference>
<evidence type="ECO:0000259" key="1">
    <source>
        <dbReference type="PROSITE" id="PS50075"/>
    </source>
</evidence>
<dbReference type="CDD" id="cd19531">
    <property type="entry name" value="LCL_NRPS-like"/>
    <property type="match status" value="1"/>
</dbReference>
<dbReference type="SUPFAM" id="SSF53474">
    <property type="entry name" value="alpha/beta-Hydrolases"/>
    <property type="match status" value="1"/>
</dbReference>
<dbReference type="PANTHER" id="PTHR45527:SF1">
    <property type="entry name" value="FATTY ACID SYNTHASE"/>
    <property type="match status" value="1"/>
</dbReference>
<dbReference type="Gene3D" id="3.30.559.10">
    <property type="entry name" value="Chloramphenicol acetyltransferase-like domain"/>
    <property type="match status" value="1"/>
</dbReference>
<dbReference type="SUPFAM" id="SSF52777">
    <property type="entry name" value="CoA-dependent acyltransferases"/>
    <property type="match status" value="2"/>
</dbReference>
<dbReference type="GO" id="GO:0043041">
    <property type="term" value="P:amino acid activation for nonribosomal peptide biosynthetic process"/>
    <property type="evidence" value="ECO:0007669"/>
    <property type="project" value="TreeGrafter"/>
</dbReference>
<dbReference type="Proteomes" id="UP000305423">
    <property type="component" value="Unassembled WGS sequence"/>
</dbReference>
<dbReference type="FunFam" id="3.40.50.12780:FF:000012">
    <property type="entry name" value="Non-ribosomal peptide synthetase"/>
    <property type="match status" value="1"/>
</dbReference>
<dbReference type="Pfam" id="PF00501">
    <property type="entry name" value="AMP-binding"/>
    <property type="match status" value="1"/>
</dbReference>
<dbReference type="InterPro" id="IPR036736">
    <property type="entry name" value="ACP-like_sf"/>
</dbReference>
<dbReference type="InterPro" id="IPR000873">
    <property type="entry name" value="AMP-dep_synth/lig_dom"/>
</dbReference>
<dbReference type="Gene3D" id="3.40.50.1820">
    <property type="entry name" value="alpha/beta hydrolase"/>
    <property type="match status" value="1"/>
</dbReference>
<protein>
    <submittedName>
        <fullName evidence="2">Non-ribosomal peptide synthetase</fullName>
    </submittedName>
</protein>
<dbReference type="InterPro" id="IPR023213">
    <property type="entry name" value="CAT-like_dom_sf"/>
</dbReference>
<evidence type="ECO:0000313" key="3">
    <source>
        <dbReference type="Proteomes" id="UP000305423"/>
    </source>
</evidence>
<gene>
    <name evidence="2" type="ORF">CWB74_03410</name>
</gene>
<dbReference type="InterPro" id="IPR020802">
    <property type="entry name" value="TesA-like"/>
</dbReference>
<dbReference type="PANTHER" id="PTHR45527">
    <property type="entry name" value="NONRIBOSOMAL PEPTIDE SYNTHETASE"/>
    <property type="match status" value="1"/>
</dbReference>
<dbReference type="RefSeq" id="WP_052709808.1">
    <property type="nucleotide sequence ID" value="NZ_JXXW01000052.1"/>
</dbReference>
<dbReference type="InterPro" id="IPR044894">
    <property type="entry name" value="TubC_N_sf"/>
</dbReference>
<accession>A0AAQ2ITJ4</accession>
<reference evidence="2 3" key="1">
    <citation type="submission" date="2017-12" db="EMBL/GenBank/DDBJ databases">
        <authorList>
            <person name="Paulsen S."/>
            <person name="Gram L.K."/>
        </authorList>
    </citation>
    <scope>NUCLEOTIDE SEQUENCE [LARGE SCALE GENOMIC DNA]</scope>
    <source>
        <strain evidence="2 3">S1607</strain>
    </source>
</reference>
<dbReference type="Gene3D" id="3.30.559.30">
    <property type="entry name" value="Nonribosomal peptide synthetase, condensation domain"/>
    <property type="match status" value="1"/>
</dbReference>
<dbReference type="CDD" id="cd05930">
    <property type="entry name" value="A_NRPS"/>
    <property type="match status" value="1"/>
</dbReference>
<dbReference type="SMART" id="SM00824">
    <property type="entry name" value="PKS_TE"/>
    <property type="match status" value="1"/>
</dbReference>
<dbReference type="Pfam" id="PF00668">
    <property type="entry name" value="Condensation"/>
    <property type="match status" value="1"/>
</dbReference>
<dbReference type="InterPro" id="IPR001031">
    <property type="entry name" value="Thioesterase"/>
</dbReference>
<dbReference type="GO" id="GO:0003824">
    <property type="term" value="F:catalytic activity"/>
    <property type="evidence" value="ECO:0007669"/>
    <property type="project" value="InterPro"/>
</dbReference>
<dbReference type="Pfam" id="PF00975">
    <property type="entry name" value="Thioesterase"/>
    <property type="match status" value="1"/>
</dbReference>
<dbReference type="PROSITE" id="PS00455">
    <property type="entry name" value="AMP_BINDING"/>
    <property type="match status" value="1"/>
</dbReference>
<dbReference type="Gene3D" id="1.10.10.1830">
    <property type="entry name" value="Non-ribosomal peptide synthase, adenylation domain"/>
    <property type="match status" value="1"/>
</dbReference>
<dbReference type="Gene3D" id="1.10.1200.10">
    <property type="entry name" value="ACP-like"/>
    <property type="match status" value="1"/>
</dbReference>
<dbReference type="NCBIfam" id="TIGR01733">
    <property type="entry name" value="AA-adenyl-dom"/>
    <property type="match status" value="1"/>
</dbReference>
<dbReference type="GO" id="GO:0044550">
    <property type="term" value="P:secondary metabolite biosynthetic process"/>
    <property type="evidence" value="ECO:0007669"/>
    <property type="project" value="TreeGrafter"/>
</dbReference>
<organism evidence="2 3">
    <name type="scientific">Pseudoalteromonas piscicida</name>
    <dbReference type="NCBI Taxonomy" id="43662"/>
    <lineage>
        <taxon>Bacteria</taxon>
        <taxon>Pseudomonadati</taxon>
        <taxon>Pseudomonadota</taxon>
        <taxon>Gammaproteobacteria</taxon>
        <taxon>Alteromonadales</taxon>
        <taxon>Pseudoalteromonadaceae</taxon>
        <taxon>Pseudoalteromonas</taxon>
    </lineage>
</organism>
<dbReference type="InterPro" id="IPR020845">
    <property type="entry name" value="AMP-binding_CS"/>
</dbReference>
<dbReference type="InterPro" id="IPR010071">
    <property type="entry name" value="AA_adenyl_dom"/>
</dbReference>
<dbReference type="Gene3D" id="3.30.300.30">
    <property type="match status" value="1"/>
</dbReference>
<dbReference type="InterPro" id="IPR009081">
    <property type="entry name" value="PP-bd_ACP"/>
</dbReference>
<dbReference type="Pfam" id="PF18563">
    <property type="entry name" value="TubC_N"/>
    <property type="match status" value="1"/>
</dbReference>
<dbReference type="InterPro" id="IPR045851">
    <property type="entry name" value="AMP-bd_C_sf"/>
</dbReference>
<dbReference type="Gene3D" id="2.30.38.10">
    <property type="entry name" value="Luciferase, Domain 3"/>
    <property type="match status" value="1"/>
</dbReference>
<dbReference type="GO" id="GO:0005737">
    <property type="term" value="C:cytoplasm"/>
    <property type="evidence" value="ECO:0007669"/>
    <property type="project" value="TreeGrafter"/>
</dbReference>
<proteinExistence type="predicted"/>
<dbReference type="GO" id="GO:0031177">
    <property type="term" value="F:phosphopantetheine binding"/>
    <property type="evidence" value="ECO:0007669"/>
    <property type="project" value="TreeGrafter"/>
</dbReference>
<evidence type="ECO:0000313" key="2">
    <source>
        <dbReference type="EMBL" id="TMN80789.1"/>
    </source>
</evidence>
<reference evidence="3" key="2">
    <citation type="submission" date="2019-06" db="EMBL/GenBank/DDBJ databases">
        <title>Co-occurence of chitin degradation, pigmentation and bioactivity in marine Pseudoalteromonas.</title>
        <authorList>
            <person name="Sonnenschein E.C."/>
            <person name="Bech P.K."/>
        </authorList>
    </citation>
    <scope>NUCLEOTIDE SEQUENCE [LARGE SCALE GENOMIC DNA]</scope>
    <source>
        <strain evidence="3">S1607</strain>
    </source>
</reference>
<dbReference type="SUPFAM" id="SSF56801">
    <property type="entry name" value="Acetyl-CoA synthetase-like"/>
    <property type="match status" value="1"/>
</dbReference>
<dbReference type="PROSITE" id="PS50075">
    <property type="entry name" value="CARRIER"/>
    <property type="match status" value="1"/>
</dbReference>
<name>A0AAQ2ITJ4_PSEO7</name>
<dbReference type="Pfam" id="PF00550">
    <property type="entry name" value="PP-binding"/>
    <property type="match status" value="1"/>
</dbReference>
<dbReference type="Gene3D" id="3.40.50.980">
    <property type="match status" value="2"/>
</dbReference>
<dbReference type="InterPro" id="IPR041464">
    <property type="entry name" value="TubC_N"/>
</dbReference>
<comment type="caution">
    <text evidence="2">The sequence shown here is derived from an EMBL/GenBank/DDBJ whole genome shotgun (WGS) entry which is preliminary data.</text>
</comment>
<dbReference type="EMBL" id="PNEL01000010">
    <property type="protein sequence ID" value="TMN80789.1"/>
    <property type="molecule type" value="Genomic_DNA"/>
</dbReference>
<dbReference type="InterPro" id="IPR001242">
    <property type="entry name" value="Condensation_dom"/>
</dbReference>
<dbReference type="SUPFAM" id="SSF47336">
    <property type="entry name" value="ACP-like"/>
    <property type="match status" value="1"/>
</dbReference>
<dbReference type="InterPro" id="IPR029058">
    <property type="entry name" value="AB_hydrolase_fold"/>
</dbReference>
<sequence length="1378" mass="152609">MIAQEIVALLATHNIDITLEAGEKIKVKAPKGALTTELAAAIRANKQALVDYLAYVQSFADAGTRADEQISRLEATSYPLSFTQQRLWFLDKLQGGTAEYNMPMAFNVSGPLDLKVVQRVFMSIIGRHQVLRSIYLGDDDTIRQHIRHISDIDLRVEVEDLAALTPQAQALRVTELVRTDFTRAFDLSCDLMVRVSYIRQSQTQGVLLFNMHHIASDGWSVEVLIREFFTLYQAYSSNRPDPLPALNIQYGDYAQWQRRHLDGPALEKQLAYWQNQLADVPTMHSLPLDFSRPKVKQYQGESVLGELPASVAQRLLTMARAHQLSPFMLLHGALSLLLSQHANSSDIVIGIPVANRMRAELAPLIGFFANTLVLRVNTQHTSLGEYLAHVREVHLAAQSNQDVPFEQLVECLDIPRSAAHNPLFQIVMTTDSQYGVTEQESADTYKLPGVELQPYGADLTQAKFDLDIDLQINERGLSLRWIYDTNLFTQASVARLNDHLARLLTALSEVTSMAVAPHSLQILSAAEYRYLCEALNATAVDYPNTQCIHELFEARAAQTPEAIAIADNQHTISYRALNERANQLANYLIDNHQLKTEQLVGLCVTRSINMMVSILAILKVGGAYVPLDPLSPPARIKAIIKDAELRLILADRTHLPVLRGFTGQTLVIEALGIESFCTKNIHNFEQQLTPSNLAYVYYTSGSTGQPKGVMIEHSGVINMSLAQQRDFRLTPHSRVMQFASIGFDACVSEWMMALLSGAQLHICPDPVKQAAPVLSDWLLEQQITHLTIPPVLLEILRFHGDYCFEALVVGGEACSASVAAQWAGTYAMYNAYGPTEASVCATIGRLDPDQTLHIGGSIANMKQYVVSEQGALLPQGCIGELWIGGAGLARGYLNRPELSREKFIPNPFFDRSVAGSPEKVYRSGDLVRYLPDGELEFIGRVDAQIKIRGFRIELGEIESHLNQLPGIDSSLVLTSSSGQGKQIFGYIKPHLTCETKSQKASMATLCTQQLAQVLPAYMLPQQLIIVDEWPMNVNGKVDKSKLVLLNSDLDTTAQRPLQTQTERELAKIWAQLLAISPERIGQQANFFTLGGNSILAVKLAYRIEAHFNIDNVLQHVMFKNTLSELAIYLDTASTCEKQKSGLLHSPLLFDTLSQGAEQTLFAIPGIAAVSKQFQGLALAAHGQFNVIGLNHPELLEETQMFQNVYENARYFAQALERTVSQSHYHLVGHSYGGILAMEVARELRNSGKSVSLIIIDSYWQQRQLVLKETWQEKTGQQESIAHTLLDAPTGSLRPSLSNVIAAQQRFLQEYAPAPLAPERVVLCYAQSSPFQLDAVSLQLSAVFGNTVTMHAVPGDHESILSGEGIAQICDIIRQSVLA</sequence>